<evidence type="ECO:0000313" key="1">
    <source>
        <dbReference type="EMBL" id="GGZ19242.1"/>
    </source>
</evidence>
<evidence type="ECO:0008006" key="3">
    <source>
        <dbReference type="Google" id="ProtNLM"/>
    </source>
</evidence>
<proteinExistence type="predicted"/>
<dbReference type="RefSeq" id="WP_026235602.1">
    <property type="nucleotide sequence ID" value="NZ_BMWX01000002.1"/>
</dbReference>
<dbReference type="Gene3D" id="3.40.1260.10">
    <property type="entry name" value="DsrEFH-like"/>
    <property type="match status" value="1"/>
</dbReference>
<dbReference type="Proteomes" id="UP000619457">
    <property type="component" value="Unassembled WGS sequence"/>
</dbReference>
<accession>A0A918UKW8</accession>
<dbReference type="EMBL" id="BMWX01000002">
    <property type="protein sequence ID" value="GGZ19242.1"/>
    <property type="molecule type" value="Genomic_DNA"/>
</dbReference>
<name>A0A918UKW8_9BACT</name>
<comment type="caution">
    <text evidence="1">The sequence shown here is derived from an EMBL/GenBank/DDBJ whole genome shotgun (WGS) entry which is preliminary data.</text>
</comment>
<dbReference type="SUPFAM" id="SSF75169">
    <property type="entry name" value="DsrEFH-like"/>
    <property type="match status" value="1"/>
</dbReference>
<reference evidence="1" key="2">
    <citation type="submission" date="2020-09" db="EMBL/GenBank/DDBJ databases">
        <authorList>
            <person name="Sun Q."/>
            <person name="Kim S."/>
        </authorList>
    </citation>
    <scope>NUCLEOTIDE SEQUENCE</scope>
    <source>
        <strain evidence="1">KCTC 12368</strain>
    </source>
</reference>
<organism evidence="1 2">
    <name type="scientific">Echinicola pacifica</name>
    <dbReference type="NCBI Taxonomy" id="346377"/>
    <lineage>
        <taxon>Bacteria</taxon>
        <taxon>Pseudomonadati</taxon>
        <taxon>Bacteroidota</taxon>
        <taxon>Cytophagia</taxon>
        <taxon>Cytophagales</taxon>
        <taxon>Cyclobacteriaceae</taxon>
        <taxon>Echinicola</taxon>
    </lineage>
</organism>
<dbReference type="InterPro" id="IPR003787">
    <property type="entry name" value="Sulphur_relay_DsrE/F-like"/>
</dbReference>
<reference evidence="1" key="1">
    <citation type="journal article" date="2014" name="Int. J. Syst. Evol. Microbiol.">
        <title>Complete genome sequence of Corynebacterium casei LMG S-19264T (=DSM 44701T), isolated from a smear-ripened cheese.</title>
        <authorList>
            <consortium name="US DOE Joint Genome Institute (JGI-PGF)"/>
            <person name="Walter F."/>
            <person name="Albersmeier A."/>
            <person name="Kalinowski J."/>
            <person name="Ruckert C."/>
        </authorList>
    </citation>
    <scope>NUCLEOTIDE SEQUENCE</scope>
    <source>
        <strain evidence="1">KCTC 12368</strain>
    </source>
</reference>
<dbReference type="Pfam" id="PF02635">
    <property type="entry name" value="DsrE"/>
    <property type="match status" value="1"/>
</dbReference>
<dbReference type="InterPro" id="IPR027396">
    <property type="entry name" value="DsrEFH-like"/>
</dbReference>
<protein>
    <recommendedName>
        <fullName evidence="3">DsrE/DsrF-like family protein</fullName>
    </recommendedName>
</protein>
<keyword evidence="2" id="KW-1185">Reference proteome</keyword>
<evidence type="ECO:0000313" key="2">
    <source>
        <dbReference type="Proteomes" id="UP000619457"/>
    </source>
</evidence>
<dbReference type="AlphaFoldDB" id="A0A918UKW8"/>
<gene>
    <name evidence="1" type="ORF">GCM10007049_09480</name>
</gene>
<sequence length="141" mass="15522">MKSYSVYIFTVCFLTLFSLQGQGQTSTERHANRYLALSQKAQQLSPILLAAQGLAEEDGADFGDFQLVFCGKAVQDIITDPQFNPQLQKAESLGIKIYVCGISLSKFDLEAKDLPSSVEVVDNGILYGFQQKKKGVLTISF</sequence>